<dbReference type="InterPro" id="IPR011125">
    <property type="entry name" value="Znf_HypF"/>
</dbReference>
<dbReference type="Pfam" id="PF07503">
    <property type="entry name" value="zf-HYPF"/>
    <property type="match status" value="2"/>
</dbReference>
<dbReference type="RefSeq" id="WP_088904767.1">
    <property type="nucleotide sequence ID" value="NZ_CP022272.1"/>
</dbReference>
<evidence type="ECO:0000256" key="3">
    <source>
        <dbReference type="ARBA" id="ARBA00022598"/>
    </source>
</evidence>
<dbReference type="Gene3D" id="3.30.110.120">
    <property type="match status" value="1"/>
</dbReference>
<dbReference type="Gene3D" id="3.30.420.40">
    <property type="match status" value="1"/>
</dbReference>
<comment type="catalytic activity">
    <reaction evidence="9">
        <text>an acyl phosphate + H2O = a carboxylate + phosphate + H(+)</text>
        <dbReference type="Rhea" id="RHEA:14965"/>
        <dbReference type="ChEBI" id="CHEBI:15377"/>
        <dbReference type="ChEBI" id="CHEBI:15378"/>
        <dbReference type="ChEBI" id="CHEBI:29067"/>
        <dbReference type="ChEBI" id="CHEBI:43474"/>
        <dbReference type="ChEBI" id="CHEBI:59918"/>
        <dbReference type="EC" id="3.6.1.7"/>
    </reaction>
</comment>
<dbReference type="Pfam" id="PF01300">
    <property type="entry name" value="Sua5_yciO_yrdC"/>
    <property type="match status" value="1"/>
</dbReference>
<evidence type="ECO:0000256" key="6">
    <source>
        <dbReference type="ARBA" id="ARBA00022833"/>
    </source>
</evidence>
<dbReference type="InterPro" id="IPR041440">
    <property type="entry name" value="HypF_C"/>
</dbReference>
<dbReference type="InterPro" id="IPR004421">
    <property type="entry name" value="Carbamoyltransferase_HypF"/>
</dbReference>
<dbReference type="InterPro" id="IPR017968">
    <property type="entry name" value="Acylphosphatase_CS"/>
</dbReference>
<comment type="similarity">
    <text evidence="2 8">Belongs to the carbamoyltransferase HypF family.</text>
</comment>
<dbReference type="Gene3D" id="3.90.870.50">
    <property type="match status" value="1"/>
</dbReference>
<evidence type="ECO:0000256" key="1">
    <source>
        <dbReference type="ARBA" id="ARBA00004711"/>
    </source>
</evidence>
<dbReference type="InterPro" id="IPR036046">
    <property type="entry name" value="Acylphosphatase-like_dom_sf"/>
</dbReference>
<dbReference type="GO" id="GO:0003998">
    <property type="term" value="F:acylphosphatase activity"/>
    <property type="evidence" value="ECO:0007669"/>
    <property type="project" value="UniProtKB-EC"/>
</dbReference>
<dbReference type="PROSITE" id="PS51160">
    <property type="entry name" value="ACYLPHOSPHATASE_3"/>
    <property type="match status" value="1"/>
</dbReference>
<dbReference type="SUPFAM" id="SSF55821">
    <property type="entry name" value="YrdC/RibB"/>
    <property type="match status" value="1"/>
</dbReference>
<keyword evidence="3" id="KW-0436">Ligase</keyword>
<feature type="domain" description="Acylphosphatase-like" evidence="10">
    <location>
        <begin position="14"/>
        <end position="100"/>
    </location>
</feature>
<comment type="catalytic activity">
    <reaction evidence="7 8">
        <text>C-terminal L-cysteinyl-[HypE protein] + carbamoyl phosphate + ATP + H2O = C-terminal S-carboxamide-L-cysteinyl-[HypE protein] + AMP + phosphate + diphosphate + H(+)</text>
        <dbReference type="Rhea" id="RHEA:55636"/>
        <dbReference type="Rhea" id="RHEA-COMP:14247"/>
        <dbReference type="Rhea" id="RHEA-COMP:14392"/>
        <dbReference type="ChEBI" id="CHEBI:15377"/>
        <dbReference type="ChEBI" id="CHEBI:15378"/>
        <dbReference type="ChEBI" id="CHEBI:30616"/>
        <dbReference type="ChEBI" id="CHEBI:33019"/>
        <dbReference type="ChEBI" id="CHEBI:43474"/>
        <dbReference type="ChEBI" id="CHEBI:58228"/>
        <dbReference type="ChEBI" id="CHEBI:76913"/>
        <dbReference type="ChEBI" id="CHEBI:139126"/>
        <dbReference type="ChEBI" id="CHEBI:456215"/>
    </reaction>
</comment>
<dbReference type="Pfam" id="PF17788">
    <property type="entry name" value="HypF_C"/>
    <property type="match status" value="1"/>
</dbReference>
<name>A0AAC9U0Q3_9GAMM</name>
<evidence type="ECO:0000256" key="8">
    <source>
        <dbReference type="PIRNR" id="PIRNR006256"/>
    </source>
</evidence>
<dbReference type="EC" id="6.2.-.-" evidence="8"/>
<dbReference type="Gene3D" id="3.30.420.360">
    <property type="match status" value="1"/>
</dbReference>
<dbReference type="PANTHER" id="PTHR42959:SF1">
    <property type="entry name" value="CARBAMOYLTRANSFERASE HYPF"/>
    <property type="match status" value="1"/>
</dbReference>
<gene>
    <name evidence="12" type="primary">hypF</name>
    <name evidence="12" type="ORF">CFF01_10590</name>
</gene>
<dbReference type="AlphaFoldDB" id="A0AAC9U0Q3"/>
<comment type="pathway">
    <text evidence="1 8">Protein modification; [NiFe] hydrogenase maturation.</text>
</comment>
<evidence type="ECO:0000256" key="2">
    <source>
        <dbReference type="ARBA" id="ARBA00008097"/>
    </source>
</evidence>
<evidence type="ECO:0000259" key="10">
    <source>
        <dbReference type="PROSITE" id="PS51160"/>
    </source>
</evidence>
<proteinExistence type="inferred from homology"/>
<dbReference type="Pfam" id="PF22521">
    <property type="entry name" value="HypF_C_2"/>
    <property type="match status" value="1"/>
</dbReference>
<feature type="domain" description="YrdC-like" evidence="11">
    <location>
        <begin position="211"/>
        <end position="397"/>
    </location>
</feature>
<dbReference type="Pfam" id="PF00708">
    <property type="entry name" value="Acylphosphatase"/>
    <property type="match status" value="1"/>
</dbReference>
<evidence type="ECO:0000259" key="11">
    <source>
        <dbReference type="PROSITE" id="PS51163"/>
    </source>
</evidence>
<comment type="function">
    <text evidence="8">Involved in the maturation of [NiFe] hydrogenases. Along with HypE, it catalyzes the synthesis of the CN ligands of the active site iron of [NiFe]-hydrogenases. HypF functions as a carbamoyl transferase using carbamoylphosphate as a substrate and transferring the carboxamido moiety in an ATP-dependent reaction to the thiolate of the C-terminal cysteine of HypE yielding a protein-S-carboxamide.</text>
</comment>
<evidence type="ECO:0000256" key="4">
    <source>
        <dbReference type="ARBA" id="ARBA00022723"/>
    </source>
</evidence>
<dbReference type="PROSITE" id="PS51163">
    <property type="entry name" value="YRDC"/>
    <property type="match status" value="1"/>
</dbReference>
<dbReference type="PROSITE" id="PS00150">
    <property type="entry name" value="ACYLPHOSPHATASE_1"/>
    <property type="match status" value="1"/>
</dbReference>
<evidence type="ECO:0000313" key="12">
    <source>
        <dbReference type="EMBL" id="ASJ96989.1"/>
    </source>
</evidence>
<dbReference type="InterPro" id="IPR006070">
    <property type="entry name" value="Sua5-like_dom"/>
</dbReference>
<evidence type="ECO:0000313" key="13">
    <source>
        <dbReference type="Proteomes" id="UP000198233"/>
    </source>
</evidence>
<evidence type="ECO:0000256" key="7">
    <source>
        <dbReference type="ARBA" id="ARBA00048220"/>
    </source>
</evidence>
<dbReference type="GO" id="GO:0003725">
    <property type="term" value="F:double-stranded RNA binding"/>
    <property type="evidence" value="ECO:0007669"/>
    <property type="project" value="InterPro"/>
</dbReference>
<accession>A0AAC9U0Q3</accession>
<evidence type="ECO:0000256" key="5">
    <source>
        <dbReference type="ARBA" id="ARBA00022771"/>
    </source>
</evidence>
<organism evidence="12 13">
    <name type="scientific">Shewanella marisflavi</name>
    <dbReference type="NCBI Taxonomy" id="260364"/>
    <lineage>
        <taxon>Bacteria</taxon>
        <taxon>Pseudomonadati</taxon>
        <taxon>Pseudomonadota</taxon>
        <taxon>Gammaproteobacteria</taxon>
        <taxon>Alteromonadales</taxon>
        <taxon>Shewanellaceae</taxon>
        <taxon>Shewanella</taxon>
    </lineage>
</organism>
<keyword evidence="4" id="KW-0479">Metal-binding</keyword>
<keyword evidence="6" id="KW-0862">Zinc</keyword>
<dbReference type="PIRSF" id="PIRSF006256">
    <property type="entry name" value="CMPcnvr_hdrg_mat"/>
    <property type="match status" value="1"/>
</dbReference>
<dbReference type="EMBL" id="CP022272">
    <property type="protein sequence ID" value="ASJ96989.1"/>
    <property type="molecule type" value="Genomic_DNA"/>
</dbReference>
<feature type="active site" evidence="9">
    <location>
        <position position="47"/>
    </location>
</feature>
<dbReference type="GO" id="GO:0008270">
    <property type="term" value="F:zinc ion binding"/>
    <property type="evidence" value="ECO:0007669"/>
    <property type="project" value="UniProtKB-KW"/>
</dbReference>
<reference evidence="12 13" key="1">
    <citation type="submission" date="2017-06" db="EMBL/GenBank/DDBJ databases">
        <title>Complete genome sequence of Shewanella marisflavi EP1 associated with anaerobic 2,4-dinitrotoluene reduction and salt tolerance.</title>
        <authorList>
            <person name="Huang J."/>
        </authorList>
    </citation>
    <scope>NUCLEOTIDE SEQUENCE [LARGE SCALE GENOMIC DNA]</scope>
    <source>
        <strain evidence="12 13">EP1</strain>
    </source>
</reference>
<feature type="active site" evidence="9">
    <location>
        <position position="29"/>
    </location>
</feature>
<dbReference type="InterPro" id="IPR055128">
    <property type="entry name" value="HypF_C_2"/>
</dbReference>
<protein>
    <recommendedName>
        <fullName evidence="8">Carbamoyltransferase HypF</fullName>
        <ecNumber evidence="8">6.2.-.-</ecNumber>
    </recommendedName>
</protein>
<sequence length="789" mass="86925">MSRTLPKAATATKRVRLEITGIVQGVGFRPFVYRWAIELGLLGFTFNHSKGVTVELQGNSEAINAFIETLSQTPPPLARIDSLSEIEIPLEDCDSFEIQHSQADAKAVVAVSSDKSSCQECLDEIMDPSNRHYQYPFTNCTNCGPRYTLIRALPYDRPNTAMANFAMCDACAAAYQDPLDRRYHAQPVSCPQCGPQLSLLSAEQSLVAEKNAALEQAVELLAQGKTLAIKGLGGFHLVCDATNDEAVQRLRRRKQRPAKPFAVMCASLEMAKTLARGSEAEWLLLQSAERPITLLQKAPHQGALSPAVAPGIDRLGLFLPYTPLHQLLLVRLNRPLVATSANRSGEPIITHAEDIFKRLAGVVDAVLDHNREILNGCDDSVVQMIDDKLQVIRLARGYAPLTLAMPEAVPQETLAVGAQQKNSIAFGFDHNLVLSPHIGDLFSLEAEQYFTDTLATFKRLYQFSPKLLVSDKHPDYASTQWAQQECQQQNKVISYTQVQHHYAHILSVMAVNQITDKVLGFSFDGTGLGDKRQLWGGEAMLADVNNYQRVAHLSPMALIGGEQAIKDPRRIMLALLFERYSPEEIKALPLNALKALPGSLIGNLHTLWHKGVATQMTSSIGRLFDAAACLLDLMQTTQFEGQAGMLIEAKANAVTESQLSQSEIGFTLKEIDGVWQLSALWQEMVDALLHWQDKPDGISLIARAFMNALAQAVTDCAAKHKGLDVVLCGGVFQNRYLLSETRKRLNMAEIKVLDSDQVPVNDGGIALGQLWYAIHSNSKAQGKWERTIE</sequence>
<dbReference type="SUPFAM" id="SSF54975">
    <property type="entry name" value="Acylphosphatase/BLUF domain-like"/>
    <property type="match status" value="1"/>
</dbReference>
<dbReference type="GO" id="GO:0016874">
    <property type="term" value="F:ligase activity"/>
    <property type="evidence" value="ECO:0007669"/>
    <property type="project" value="UniProtKB-UniRule"/>
</dbReference>
<keyword evidence="9" id="KW-0378">Hydrolase</keyword>
<dbReference type="PANTHER" id="PTHR42959">
    <property type="entry name" value="CARBAMOYLTRANSFERASE"/>
    <property type="match status" value="1"/>
</dbReference>
<dbReference type="Proteomes" id="UP000198233">
    <property type="component" value="Chromosome"/>
</dbReference>
<keyword evidence="5" id="KW-0863">Zinc-finger</keyword>
<dbReference type="GO" id="GO:0051604">
    <property type="term" value="P:protein maturation"/>
    <property type="evidence" value="ECO:0007669"/>
    <property type="project" value="TreeGrafter"/>
</dbReference>
<dbReference type="InterPro" id="IPR001792">
    <property type="entry name" value="Acylphosphatase-like_dom"/>
</dbReference>
<evidence type="ECO:0000256" key="9">
    <source>
        <dbReference type="PROSITE-ProRule" id="PRU00520"/>
    </source>
</evidence>
<dbReference type="KEGG" id="smav:CFF01_10590"/>
<dbReference type="NCBIfam" id="TIGR00143">
    <property type="entry name" value="hypF"/>
    <property type="match status" value="1"/>
</dbReference>
<dbReference type="InterPro" id="IPR017945">
    <property type="entry name" value="DHBP_synth_RibB-like_a/b_dom"/>
</dbReference>
<dbReference type="GO" id="GO:0016743">
    <property type="term" value="F:carboxyl- or carbamoyltransferase activity"/>
    <property type="evidence" value="ECO:0007669"/>
    <property type="project" value="UniProtKB-UniRule"/>
</dbReference>
<dbReference type="InterPro" id="IPR051060">
    <property type="entry name" value="Carbamoyltrans_HypF-like"/>
</dbReference>